<reference evidence="3 4" key="1">
    <citation type="submission" date="2019-02" db="EMBL/GenBank/DDBJ databases">
        <title>Deep-cultivation of Planctomycetes and their phenomic and genomic characterization uncovers novel biology.</title>
        <authorList>
            <person name="Wiegand S."/>
            <person name="Jogler M."/>
            <person name="Boedeker C."/>
            <person name="Pinto D."/>
            <person name="Vollmers J."/>
            <person name="Rivas-Marin E."/>
            <person name="Kohn T."/>
            <person name="Peeters S.H."/>
            <person name="Heuer A."/>
            <person name="Rast P."/>
            <person name="Oberbeckmann S."/>
            <person name="Bunk B."/>
            <person name="Jeske O."/>
            <person name="Meyerdierks A."/>
            <person name="Storesund J.E."/>
            <person name="Kallscheuer N."/>
            <person name="Luecker S."/>
            <person name="Lage O.M."/>
            <person name="Pohl T."/>
            <person name="Merkel B.J."/>
            <person name="Hornburger P."/>
            <person name="Mueller R.-W."/>
            <person name="Bruemmer F."/>
            <person name="Labrenz M."/>
            <person name="Spormann A.M."/>
            <person name="Op den Camp H."/>
            <person name="Overmann J."/>
            <person name="Amann R."/>
            <person name="Jetten M.S.M."/>
            <person name="Mascher T."/>
            <person name="Medema M.H."/>
            <person name="Devos D.P."/>
            <person name="Kaster A.-K."/>
            <person name="Ovreas L."/>
            <person name="Rohde M."/>
            <person name="Galperin M.Y."/>
            <person name="Jogler C."/>
        </authorList>
    </citation>
    <scope>NUCLEOTIDE SEQUENCE [LARGE SCALE GENOMIC DNA]</scope>
    <source>
        <strain evidence="3 4">HG15A2</strain>
    </source>
</reference>
<keyword evidence="2" id="KW-1133">Transmembrane helix</keyword>
<keyword evidence="4" id="KW-1185">Reference proteome</keyword>
<keyword evidence="1" id="KW-0175">Coiled coil</keyword>
<evidence type="ECO:0000256" key="1">
    <source>
        <dbReference type="SAM" id="Coils"/>
    </source>
</evidence>
<dbReference type="InterPro" id="IPR012373">
    <property type="entry name" value="Ferrdict_sens_TM"/>
</dbReference>
<name>A0A517MU78_9BACT</name>
<dbReference type="AlphaFoldDB" id="A0A517MU78"/>
<dbReference type="Proteomes" id="UP000319852">
    <property type="component" value="Chromosome"/>
</dbReference>
<dbReference type="Gene3D" id="2.60.120.1440">
    <property type="match status" value="1"/>
</dbReference>
<dbReference type="PANTHER" id="PTHR30273">
    <property type="entry name" value="PERIPLASMIC SIGNAL SENSOR AND SIGMA FACTOR ACTIVATOR FECR-RELATED"/>
    <property type="match status" value="1"/>
</dbReference>
<dbReference type="PANTHER" id="PTHR30273:SF2">
    <property type="entry name" value="PROTEIN FECR"/>
    <property type="match status" value="1"/>
</dbReference>
<dbReference type="OrthoDB" id="240074at2"/>
<accession>A0A517MU78</accession>
<protein>
    <submittedName>
        <fullName evidence="3">FecR protein</fullName>
    </submittedName>
</protein>
<dbReference type="RefSeq" id="WP_145059561.1">
    <property type="nucleotide sequence ID" value="NZ_CP036263.1"/>
</dbReference>
<sequence>MKDLSSEDQAIFREIHESLSTTLPGDVSPEGMARLQGLLAGNPRAQQIYLMYIAETSALRNWGSSQLHGNALIGLEPDPATVLELIEESERIEQQHAIEEARQQAAEQAALELEQAELRRRSVQHIETNRLPYTAIGLMAAASVLFLLMFTGSLAPPNQSETVSPAESSLQPEVVTVSDAIGADLSVVIASEDAPSKTESATITTGTRLAAGHYVLTNGLLQLVFDSGAQAILAAPSEFELLGSNKALLINGKLVGKVPPQAIGFTVETPTSTIVDLGTEFGVEFSPAQQAMEVHVFGGEVSMNYGFKQGENGTGKSLGLIAGQAALVDNQNKAFLKETEVDRFVRFMPTTIDYVGIHEGVGAELRTAATQKPLDADGNHVLGSAGYYFFNAGHSEARPTYAVPLQGMLVKKPSFVEDRPGFNEGVAAGEGVYSVGGLPGYLNISDPRLSPGQGTSVIKSGVLSYPLTQLQGRPLNPQRARRGSEVEMCSLALGVETPATGFRLGVFTDNGELPETVPQSIRVSINDVEAEVKMESKDLDGDVYFFDINRAQKGDVVKIHARLADKFVSVGGLTFDVPNKEEL</sequence>
<evidence type="ECO:0000313" key="3">
    <source>
        <dbReference type="EMBL" id="QDS98422.1"/>
    </source>
</evidence>
<gene>
    <name evidence="3" type="ORF">HG15A2_16980</name>
</gene>
<evidence type="ECO:0000313" key="4">
    <source>
        <dbReference type="Proteomes" id="UP000319852"/>
    </source>
</evidence>
<dbReference type="GO" id="GO:0016989">
    <property type="term" value="F:sigma factor antagonist activity"/>
    <property type="evidence" value="ECO:0007669"/>
    <property type="project" value="TreeGrafter"/>
</dbReference>
<proteinExistence type="predicted"/>
<dbReference type="EMBL" id="CP036263">
    <property type="protein sequence ID" value="QDS98422.1"/>
    <property type="molecule type" value="Genomic_DNA"/>
</dbReference>
<dbReference type="KEGG" id="amob:HG15A2_16980"/>
<organism evidence="3 4">
    <name type="scientific">Adhaeretor mobilis</name>
    <dbReference type="NCBI Taxonomy" id="1930276"/>
    <lineage>
        <taxon>Bacteria</taxon>
        <taxon>Pseudomonadati</taxon>
        <taxon>Planctomycetota</taxon>
        <taxon>Planctomycetia</taxon>
        <taxon>Pirellulales</taxon>
        <taxon>Lacipirellulaceae</taxon>
        <taxon>Adhaeretor</taxon>
    </lineage>
</organism>
<feature type="transmembrane region" description="Helical" evidence="2">
    <location>
        <begin position="131"/>
        <end position="150"/>
    </location>
</feature>
<evidence type="ECO:0000256" key="2">
    <source>
        <dbReference type="SAM" id="Phobius"/>
    </source>
</evidence>
<feature type="coiled-coil region" evidence="1">
    <location>
        <begin position="99"/>
        <end position="126"/>
    </location>
</feature>
<keyword evidence="2" id="KW-0472">Membrane</keyword>
<keyword evidence="2" id="KW-0812">Transmembrane</keyword>